<feature type="region of interest" description="Disordered" evidence="7">
    <location>
        <begin position="59"/>
        <end position="81"/>
    </location>
</feature>
<dbReference type="InterPro" id="IPR009056">
    <property type="entry name" value="Cyt_c-like_dom"/>
</dbReference>
<accession>A0A6N7BZB4</accession>
<evidence type="ECO:0000313" key="10">
    <source>
        <dbReference type="EMBL" id="KAF0569738.1"/>
    </source>
</evidence>
<keyword evidence="8" id="KW-0732">Signal</keyword>
<dbReference type="AlphaFoldDB" id="A0A6N7BZB4"/>
<dbReference type="GO" id="GO:0009055">
    <property type="term" value="F:electron transfer activity"/>
    <property type="evidence" value="ECO:0007669"/>
    <property type="project" value="InterPro"/>
</dbReference>
<dbReference type="RefSeq" id="WP_160021060.1">
    <property type="nucleotide sequence ID" value="NZ_VZIZ01000006.1"/>
</dbReference>
<evidence type="ECO:0000313" key="11">
    <source>
        <dbReference type="Proteomes" id="UP000471465"/>
    </source>
</evidence>
<feature type="compositionally biased region" description="Polar residues" evidence="7">
    <location>
        <begin position="66"/>
        <end position="75"/>
    </location>
</feature>
<keyword evidence="3 6" id="KW-0479">Metal-binding</keyword>
<evidence type="ECO:0000256" key="4">
    <source>
        <dbReference type="ARBA" id="ARBA00022982"/>
    </source>
</evidence>
<organism evidence="10 11">
    <name type="scientific">Psychrobacter nivimaris</name>
    <dbReference type="NCBI Taxonomy" id="281738"/>
    <lineage>
        <taxon>Bacteria</taxon>
        <taxon>Pseudomonadati</taxon>
        <taxon>Pseudomonadota</taxon>
        <taxon>Gammaproteobacteria</taxon>
        <taxon>Moraxellales</taxon>
        <taxon>Moraxellaceae</taxon>
        <taxon>Psychrobacter</taxon>
    </lineage>
</organism>
<dbReference type="PANTHER" id="PTHR40942">
    <property type="match status" value="1"/>
</dbReference>
<evidence type="ECO:0000256" key="5">
    <source>
        <dbReference type="ARBA" id="ARBA00023004"/>
    </source>
</evidence>
<keyword evidence="1" id="KW-0813">Transport</keyword>
<dbReference type="InterPro" id="IPR002323">
    <property type="entry name" value="Cyt_CIE"/>
</dbReference>
<evidence type="ECO:0000256" key="3">
    <source>
        <dbReference type="ARBA" id="ARBA00022723"/>
    </source>
</evidence>
<name>A0A6N7BZB4_9GAMM</name>
<evidence type="ECO:0000256" key="2">
    <source>
        <dbReference type="ARBA" id="ARBA00022617"/>
    </source>
</evidence>
<feature type="signal peptide" evidence="8">
    <location>
        <begin position="1"/>
        <end position="28"/>
    </location>
</feature>
<evidence type="ECO:0000256" key="1">
    <source>
        <dbReference type="ARBA" id="ARBA00022448"/>
    </source>
</evidence>
<feature type="domain" description="Cytochrome c" evidence="9">
    <location>
        <begin position="98"/>
        <end position="177"/>
    </location>
</feature>
<comment type="caution">
    <text evidence="10">The sequence shown here is derived from an EMBL/GenBank/DDBJ whole genome shotgun (WGS) entry which is preliminary data.</text>
</comment>
<dbReference type="Pfam" id="PF13442">
    <property type="entry name" value="Cytochrome_CBB3"/>
    <property type="match status" value="1"/>
</dbReference>
<sequence>MIDIQPYMNKLKLSVISMSVVFAVSACSGDNTATEEPAAADEPATAVEETAVAEGATLETVDESGTESATESKTAIESADIVDEAVATPATDSEPEVLAADAGAKLYESNCQVCHAAGLLDAPKYGDTAAWTARLTKDKETLYMHSAKGFNKMPAQAVNGVSEAQVKAAVDYMLASVS</sequence>
<evidence type="ECO:0000256" key="8">
    <source>
        <dbReference type="SAM" id="SignalP"/>
    </source>
</evidence>
<keyword evidence="11" id="KW-1185">Reference proteome</keyword>
<protein>
    <recommendedName>
        <fullName evidence="9">Cytochrome c domain-containing protein</fullName>
    </recommendedName>
</protein>
<dbReference type="GO" id="GO:0020037">
    <property type="term" value="F:heme binding"/>
    <property type="evidence" value="ECO:0007669"/>
    <property type="project" value="InterPro"/>
</dbReference>
<dbReference type="PROSITE" id="PS51007">
    <property type="entry name" value="CYTC"/>
    <property type="match status" value="1"/>
</dbReference>
<dbReference type="InterPro" id="IPR036909">
    <property type="entry name" value="Cyt_c-like_dom_sf"/>
</dbReference>
<dbReference type="PRINTS" id="PR00607">
    <property type="entry name" value="CYTCHROMECIE"/>
</dbReference>
<evidence type="ECO:0000259" key="9">
    <source>
        <dbReference type="PROSITE" id="PS51007"/>
    </source>
</evidence>
<dbReference type="PANTHER" id="PTHR40942:SF4">
    <property type="entry name" value="CYTOCHROME C5"/>
    <property type="match status" value="1"/>
</dbReference>
<keyword evidence="5 6" id="KW-0408">Iron</keyword>
<dbReference type="Gene3D" id="1.10.760.10">
    <property type="entry name" value="Cytochrome c-like domain"/>
    <property type="match status" value="1"/>
</dbReference>
<dbReference type="SUPFAM" id="SSF46626">
    <property type="entry name" value="Cytochrome c"/>
    <property type="match status" value="1"/>
</dbReference>
<evidence type="ECO:0000256" key="7">
    <source>
        <dbReference type="SAM" id="MobiDB-lite"/>
    </source>
</evidence>
<feature type="chain" id="PRO_5026957023" description="Cytochrome c domain-containing protein" evidence="8">
    <location>
        <begin position="29"/>
        <end position="178"/>
    </location>
</feature>
<evidence type="ECO:0000256" key="6">
    <source>
        <dbReference type="PROSITE-ProRule" id="PRU00433"/>
    </source>
</evidence>
<dbReference type="Proteomes" id="UP000471465">
    <property type="component" value="Unassembled WGS sequence"/>
</dbReference>
<keyword evidence="4" id="KW-0249">Electron transport</keyword>
<proteinExistence type="predicted"/>
<dbReference type="GO" id="GO:0005506">
    <property type="term" value="F:iron ion binding"/>
    <property type="evidence" value="ECO:0007669"/>
    <property type="project" value="InterPro"/>
</dbReference>
<reference evidence="10 11" key="1">
    <citation type="submission" date="2019-09" db="EMBL/GenBank/DDBJ databases">
        <title>Draft genome sequence of Psychrobacter nivimaris LAMA 639, in search for biotechnological relevant genes.</title>
        <authorList>
            <person name="Lima A.O.S."/>
            <person name="Staloch B.E.K."/>
            <person name="Freitas R.C."/>
            <person name="Niero H."/>
            <person name="Silva M.A.C."/>
        </authorList>
    </citation>
    <scope>NUCLEOTIDE SEQUENCE [LARGE SCALE GENOMIC DNA]</scope>
    <source>
        <strain evidence="10 11">LAMA 639</strain>
    </source>
</reference>
<keyword evidence="2 6" id="KW-0349">Heme</keyword>
<dbReference type="EMBL" id="VZIZ01000006">
    <property type="protein sequence ID" value="KAF0569738.1"/>
    <property type="molecule type" value="Genomic_DNA"/>
</dbReference>
<gene>
    <name evidence="10" type="ORF">FQV37_2360</name>
</gene>